<dbReference type="Pfam" id="PF16652">
    <property type="entry name" value="PH_13"/>
    <property type="match status" value="1"/>
</dbReference>
<feature type="domain" description="SH3" evidence="8">
    <location>
        <begin position="926"/>
        <end position="984"/>
    </location>
</feature>
<dbReference type="SUPFAM" id="SSF47473">
    <property type="entry name" value="EF-hand"/>
    <property type="match status" value="2"/>
</dbReference>
<dbReference type="SMART" id="SM00325">
    <property type="entry name" value="RhoGEF"/>
    <property type="match status" value="1"/>
</dbReference>
<feature type="domain" description="SH3" evidence="8">
    <location>
        <begin position="1055"/>
        <end position="1119"/>
    </location>
</feature>
<feature type="compositionally biased region" description="Polar residues" evidence="7">
    <location>
        <begin position="456"/>
        <end position="465"/>
    </location>
</feature>
<evidence type="ECO:0000256" key="5">
    <source>
        <dbReference type="ARBA" id="ARBA00022837"/>
    </source>
</evidence>
<dbReference type="PROSITE" id="PS50004">
    <property type="entry name" value="C2"/>
    <property type="match status" value="1"/>
</dbReference>
<evidence type="ECO:0000259" key="8">
    <source>
        <dbReference type="PROSITE" id="PS50002"/>
    </source>
</evidence>
<dbReference type="GO" id="GO:0006897">
    <property type="term" value="P:endocytosis"/>
    <property type="evidence" value="ECO:0007669"/>
    <property type="project" value="UniProtKB-KW"/>
</dbReference>
<protein>
    <submittedName>
        <fullName evidence="14">Intersectin-1 isoform X1</fullName>
    </submittedName>
</protein>
<dbReference type="SMART" id="SM00027">
    <property type="entry name" value="EH"/>
    <property type="match status" value="2"/>
</dbReference>
<comment type="subcellular location">
    <subcellularLocation>
        <location evidence="1">Cytoplasm</location>
    </subcellularLocation>
</comment>
<feature type="domain" description="EH" evidence="11">
    <location>
        <begin position="18"/>
        <end position="100"/>
    </location>
</feature>
<sequence length="1711" mass="190834">MSAAGTPSTDPWVIQARERARYEEQFKSLKPNNGIITGDQAKGYLLQSQLPPVVLGRIWSLADMDADGKMDINEFSIACKLINLKLRGFEVPKELPPSLLVSLGSLATQTPPAIPPLPNPALISHPPARPEPPRVAQVTSLPQNMPYNQSLISTSQPVIPTHPLIGVTQPLISVNQTPSAAVHQPLINATAPPLVQGLTGIIPNTSLNAGIGTVSPLPPVSSVQAVNLIGGAVSSSGSIIPTGVVPPMQANIPPLVGSVPPLNSNITNTVGLQGVTGFSSQPSVMIPNLTNTGIAPSSPPISTGVIPNVVPSGPVSPVGSIGASSIPTAGPGATSTPRASVASLDRTASIESGLGADWGVPHQTKLKYTQIFNTMDRTRSGFLSGAQARNIMVQSKLPHAVLAQVWALADMDTDGRLGCEEFVLAMHLCEQAQAGVAPPAKLPPDLIPPSFRRPTRTASVSSQGSIVHPDQDPASTLQQTSFEDKRKENYEKGQAELERRRKTLMDQQRKEAEERERKEREEQERKEKARQEAERKRMEELEKIMREQQEKERLLEEERKRQAEQREAARKEMERQRQLEWEKQRLQELQQQRQREQENVLKLKAKNQSLSIELSSLNEQVRELSQKICDTRIGVSNVKTTIDGMRSTRDTQMQEMSQLKNKLKDQNARLLALSQEKVKLDAKNKINTQDSEQAKLAFENKEIVIKNLKEKMSDMQAQIDSKLSDIENNNSQLTDLKSQMNNLISDCEALYITYEEKRNKVLDLKSQSRTTDYSDAWKGNDDAWGTNTSSDWPVDNNWGDNTVPPDIESIPGVHKYRAIYEFNARNNDEISFQPGDIIHVPEQQTGEPGWLAGEIGGHTGWFPESYVEPVDGVGISGASAGTQVTQEQPAELVVGSTKLESVSAANEVSEEPVVTEPATNTVQPEGEPEYYIANYPYQSQEPGDLTFNAGDVIAVYKKDGDWWTGKLNENCGIFPSNYVQLVDNDSSAKVPSQAPISNDIAASTGVSAAEVKSALENMSSANTVDNEVSQINENKATEKPLDASITANAQVLKGKKPEIASVIAPYQATSPEQLSLARGQLIMIRKKTDSGWWEGELQAKGRKRQVGWFPASYVKILNSSGKISGRTTPVSTSRMQQEVVIDKVIALYPYTAINPDELSFLKDDIINVTAREEEAWWRGELNGVSGLFPSNYVAPLQQNQSSYEEKNRLEAINELIKTETAYIQDMSIVHEVFEIPLRKSKVVSIKEIDGIFVNWRDILQCNQNFLDDLTKVQYSRSNTVGDVICRHLPRMTAYITFCGKQLDSATLLQQLTESSTAFKEFSKKCQSNYKTKGMPLSSFLLKPMQRITKYPLLINKILENTDVNHPDYKLLEEALRISEKFLNSVNENVRLKENQERMAWLQQYVQNELNLKFDSYTNKLGPRQLLHFGTFTKVKSGRDLLGFLFNDLFMLVQPSKSISSQFTFQRNYNIIYKMYKQPILIQFLSVSRESTDSVEYGTDSNRVVKIHDEKTGYKIFLLASTVHECSTWTKKIEAAKETFQKIDNLNKQNKRKTLYVMNKCLTITIQEAKEIQVKCTPQTCSYKRKKGKSHTESVYCKVTLGNQEQETNFAKDSFNNGNISQNGAPQSPCFIWDCSMQFQLRNINEEILTFTVLEQNLYSLDVFLGKAELKLKDIYEESQNTNGPITKKLLLHQVESGEITVKLDLHIFKKY</sequence>
<feature type="domain" description="EF-hand" evidence="12">
    <location>
        <begin position="50"/>
        <end position="85"/>
    </location>
</feature>
<dbReference type="PROSITE" id="PS50031">
    <property type="entry name" value="EH"/>
    <property type="match status" value="2"/>
</dbReference>
<dbReference type="SMART" id="SM00054">
    <property type="entry name" value="EFh"/>
    <property type="match status" value="3"/>
</dbReference>
<dbReference type="GeneID" id="115877128"/>
<evidence type="ECO:0000256" key="2">
    <source>
        <dbReference type="ARBA" id="ARBA00022443"/>
    </source>
</evidence>
<dbReference type="GO" id="GO:0035025">
    <property type="term" value="P:positive regulation of Rho protein signal transduction"/>
    <property type="evidence" value="ECO:0007669"/>
    <property type="project" value="TreeGrafter"/>
</dbReference>
<feature type="domain" description="DH" evidence="10">
    <location>
        <begin position="1207"/>
        <end position="1388"/>
    </location>
</feature>
<feature type="domain" description="C2" evidence="9">
    <location>
        <begin position="1541"/>
        <end position="1685"/>
    </location>
</feature>
<dbReference type="Gene3D" id="2.30.29.30">
    <property type="entry name" value="Pleckstrin-homology domain (PH domain)/Phosphotyrosine-binding domain (PTB)"/>
    <property type="match status" value="1"/>
</dbReference>
<dbReference type="Pfam" id="PF14604">
    <property type="entry name" value="SH3_9"/>
    <property type="match status" value="2"/>
</dbReference>
<dbReference type="SUPFAM" id="SSF49562">
    <property type="entry name" value="C2 domain (Calcium/lipid-binding domain, CaLB)"/>
    <property type="match status" value="1"/>
</dbReference>
<feature type="domain" description="EF-hand" evidence="12">
    <location>
        <begin position="397"/>
        <end position="432"/>
    </location>
</feature>
<dbReference type="PANTHER" id="PTHR46006:SF6">
    <property type="entry name" value="INTERSECTIN-2 ISOFORM X1"/>
    <property type="match status" value="1"/>
</dbReference>
<dbReference type="PROSITE" id="PS50010">
    <property type="entry name" value="DH_2"/>
    <property type="match status" value="1"/>
</dbReference>
<dbReference type="InterPro" id="IPR035899">
    <property type="entry name" value="DBL_dom_sf"/>
</dbReference>
<evidence type="ECO:0000259" key="10">
    <source>
        <dbReference type="PROSITE" id="PS50010"/>
    </source>
</evidence>
<dbReference type="FunCoup" id="A0A6J2XD86">
    <property type="interactions" value="1798"/>
</dbReference>
<dbReference type="InterPro" id="IPR051480">
    <property type="entry name" value="Endocytic_GEF_Adapter"/>
</dbReference>
<dbReference type="CDD" id="cd00160">
    <property type="entry name" value="RhoGEF"/>
    <property type="match status" value="1"/>
</dbReference>
<dbReference type="KEGG" id="soy:115877128"/>
<evidence type="ECO:0000259" key="12">
    <source>
        <dbReference type="PROSITE" id="PS50222"/>
    </source>
</evidence>
<keyword evidence="3" id="KW-0963">Cytoplasm</keyword>
<feature type="compositionally biased region" description="Low complexity" evidence="7">
    <location>
        <begin position="905"/>
        <end position="914"/>
    </location>
</feature>
<dbReference type="Gene3D" id="2.30.30.40">
    <property type="entry name" value="SH3 Domains"/>
    <property type="match status" value="4"/>
</dbReference>
<dbReference type="InterPro" id="IPR000261">
    <property type="entry name" value="EH_dom"/>
</dbReference>
<dbReference type="InterPro" id="IPR000219">
    <property type="entry name" value="DH_dom"/>
</dbReference>
<feature type="domain" description="SH3" evidence="8">
    <location>
        <begin position="811"/>
        <end position="872"/>
    </location>
</feature>
<evidence type="ECO:0000259" key="9">
    <source>
        <dbReference type="PROSITE" id="PS50004"/>
    </source>
</evidence>
<dbReference type="Pfam" id="PF00168">
    <property type="entry name" value="C2"/>
    <property type="match status" value="1"/>
</dbReference>
<dbReference type="FunFam" id="1.10.238.10:FF:000055">
    <property type="entry name" value="Intersectin-1 isoform 1"/>
    <property type="match status" value="1"/>
</dbReference>
<evidence type="ECO:0000256" key="1">
    <source>
        <dbReference type="ARBA" id="ARBA00004496"/>
    </source>
</evidence>
<evidence type="ECO:0000313" key="14">
    <source>
        <dbReference type="RefSeq" id="XP_030749111.1"/>
    </source>
</evidence>
<organism evidence="13 14">
    <name type="scientific">Sitophilus oryzae</name>
    <name type="common">Rice weevil</name>
    <name type="synonym">Curculio oryzae</name>
    <dbReference type="NCBI Taxonomy" id="7048"/>
    <lineage>
        <taxon>Eukaryota</taxon>
        <taxon>Metazoa</taxon>
        <taxon>Ecdysozoa</taxon>
        <taxon>Arthropoda</taxon>
        <taxon>Hexapoda</taxon>
        <taxon>Insecta</taxon>
        <taxon>Pterygota</taxon>
        <taxon>Neoptera</taxon>
        <taxon>Endopterygota</taxon>
        <taxon>Coleoptera</taxon>
        <taxon>Polyphaga</taxon>
        <taxon>Cucujiformia</taxon>
        <taxon>Curculionidae</taxon>
        <taxon>Dryophthorinae</taxon>
        <taxon>Sitophilus</taxon>
    </lineage>
</organism>
<dbReference type="OrthoDB" id="207120at2759"/>
<dbReference type="InParanoid" id="A0A6J2XD86"/>
<proteinExistence type="predicted"/>
<dbReference type="CDD" id="cd11838">
    <property type="entry name" value="SH3_Intersectin_3"/>
    <property type="match status" value="1"/>
</dbReference>
<feature type="domain" description="EH" evidence="11">
    <location>
        <begin position="364"/>
        <end position="453"/>
    </location>
</feature>
<feature type="domain" description="SH3" evidence="8">
    <location>
        <begin position="1139"/>
        <end position="1198"/>
    </location>
</feature>
<dbReference type="InterPro" id="IPR001452">
    <property type="entry name" value="SH3_domain"/>
</dbReference>
<dbReference type="InterPro" id="IPR018247">
    <property type="entry name" value="EF_Hand_1_Ca_BS"/>
</dbReference>
<dbReference type="SUPFAM" id="SSF50729">
    <property type="entry name" value="PH domain-like"/>
    <property type="match status" value="1"/>
</dbReference>
<accession>A0A6J2XD86</accession>
<evidence type="ECO:0000256" key="7">
    <source>
        <dbReference type="SAM" id="MobiDB-lite"/>
    </source>
</evidence>
<dbReference type="SUPFAM" id="SSF50044">
    <property type="entry name" value="SH3-domain"/>
    <property type="match status" value="4"/>
</dbReference>
<dbReference type="Pfam" id="PF00018">
    <property type="entry name" value="SH3_1"/>
    <property type="match status" value="2"/>
</dbReference>
<dbReference type="Proteomes" id="UP000504635">
    <property type="component" value="Unplaced"/>
</dbReference>
<keyword evidence="2 6" id="KW-0728">SH3 domain</keyword>
<dbReference type="CDD" id="cd11839">
    <property type="entry name" value="SH3_Intersectin_4"/>
    <property type="match status" value="1"/>
</dbReference>
<dbReference type="CTD" id="35378"/>
<dbReference type="Gene3D" id="1.10.238.10">
    <property type="entry name" value="EF-hand"/>
    <property type="match status" value="2"/>
</dbReference>
<dbReference type="InterPro" id="IPR011992">
    <property type="entry name" value="EF-hand-dom_pair"/>
</dbReference>
<dbReference type="RefSeq" id="XP_030749111.1">
    <property type="nucleotide sequence ID" value="XM_030893251.1"/>
</dbReference>
<evidence type="ECO:0000259" key="11">
    <source>
        <dbReference type="PROSITE" id="PS50031"/>
    </source>
</evidence>
<dbReference type="PROSITE" id="PS50222">
    <property type="entry name" value="EF_HAND_2"/>
    <property type="match status" value="2"/>
</dbReference>
<feature type="region of interest" description="Disordered" evidence="7">
    <location>
        <begin position="321"/>
        <end position="340"/>
    </location>
</feature>
<dbReference type="CDD" id="cd00052">
    <property type="entry name" value="EH"/>
    <property type="match status" value="2"/>
</dbReference>
<dbReference type="PANTHER" id="PTHR46006">
    <property type="entry name" value="RHO GUANINE NUCLEOTIDE EXCHANGE FACTOR AT 64C, ISOFORM A"/>
    <property type="match status" value="1"/>
</dbReference>
<evidence type="ECO:0000256" key="4">
    <source>
        <dbReference type="ARBA" id="ARBA00022583"/>
    </source>
</evidence>
<evidence type="ECO:0000313" key="13">
    <source>
        <dbReference type="Proteomes" id="UP000504635"/>
    </source>
</evidence>
<dbReference type="PROSITE" id="PS00018">
    <property type="entry name" value="EF_HAND_1"/>
    <property type="match status" value="2"/>
</dbReference>
<dbReference type="InterPro" id="IPR011993">
    <property type="entry name" value="PH-like_dom_sf"/>
</dbReference>
<dbReference type="SUPFAM" id="SSF48065">
    <property type="entry name" value="DBL homology domain (DH-domain)"/>
    <property type="match status" value="1"/>
</dbReference>
<dbReference type="GO" id="GO:0005509">
    <property type="term" value="F:calcium ion binding"/>
    <property type="evidence" value="ECO:0007669"/>
    <property type="project" value="InterPro"/>
</dbReference>
<dbReference type="InterPro" id="IPR001849">
    <property type="entry name" value="PH_domain"/>
</dbReference>
<dbReference type="Pfam" id="PF00621">
    <property type="entry name" value="RhoGEF"/>
    <property type="match status" value="1"/>
</dbReference>
<dbReference type="InterPro" id="IPR002048">
    <property type="entry name" value="EF_hand_dom"/>
</dbReference>
<dbReference type="InterPro" id="IPR035892">
    <property type="entry name" value="C2_domain_sf"/>
</dbReference>
<dbReference type="InterPro" id="IPR036028">
    <property type="entry name" value="SH3-like_dom_sf"/>
</dbReference>
<dbReference type="GO" id="GO:0005085">
    <property type="term" value="F:guanyl-nucleotide exchange factor activity"/>
    <property type="evidence" value="ECO:0007669"/>
    <property type="project" value="InterPro"/>
</dbReference>
<dbReference type="Pfam" id="PF12763">
    <property type="entry name" value="EH"/>
    <property type="match status" value="2"/>
</dbReference>
<keyword evidence="13" id="KW-1185">Reference proteome</keyword>
<reference evidence="14" key="1">
    <citation type="submission" date="2025-08" db="UniProtKB">
        <authorList>
            <consortium name="RefSeq"/>
        </authorList>
    </citation>
    <scope>IDENTIFICATION</scope>
    <source>
        <tissue evidence="14">Gonads</tissue>
    </source>
</reference>
<evidence type="ECO:0000256" key="6">
    <source>
        <dbReference type="PROSITE-ProRule" id="PRU00192"/>
    </source>
</evidence>
<dbReference type="InterPro" id="IPR000008">
    <property type="entry name" value="C2_dom"/>
</dbReference>
<keyword evidence="5" id="KW-0106">Calcium</keyword>
<name>A0A6J2XD86_SITOR</name>
<dbReference type="SMART" id="SM00326">
    <property type="entry name" value="SH3"/>
    <property type="match status" value="4"/>
</dbReference>
<gene>
    <name evidence="14" type="primary">LOC115877128</name>
</gene>
<dbReference type="GO" id="GO:0005737">
    <property type="term" value="C:cytoplasm"/>
    <property type="evidence" value="ECO:0007669"/>
    <property type="project" value="UniProtKB-SubCell"/>
</dbReference>
<dbReference type="Gene3D" id="1.20.900.10">
    <property type="entry name" value="Dbl homology (DH) domain"/>
    <property type="match status" value="1"/>
</dbReference>
<feature type="region of interest" description="Disordered" evidence="7">
    <location>
        <begin position="905"/>
        <end position="924"/>
    </location>
</feature>
<dbReference type="CDD" id="cd11836">
    <property type="entry name" value="SH3_Intersectin_1"/>
    <property type="match status" value="1"/>
</dbReference>
<dbReference type="FunFam" id="2.30.30.40:FF:000072">
    <property type="entry name" value="Unconventional Myosin IB"/>
    <property type="match status" value="1"/>
</dbReference>
<feature type="region of interest" description="Disordered" evidence="7">
    <location>
        <begin position="439"/>
        <end position="531"/>
    </location>
</feature>
<dbReference type="PRINTS" id="PR00452">
    <property type="entry name" value="SH3DOMAIN"/>
</dbReference>
<keyword evidence="4" id="KW-0254">Endocytosis</keyword>
<evidence type="ECO:0000256" key="3">
    <source>
        <dbReference type="ARBA" id="ARBA00022490"/>
    </source>
</evidence>
<feature type="compositionally biased region" description="Basic and acidic residues" evidence="7">
    <location>
        <begin position="482"/>
        <end position="531"/>
    </location>
</feature>
<dbReference type="PROSITE" id="PS50002">
    <property type="entry name" value="SH3"/>
    <property type="match status" value="4"/>
</dbReference>
<dbReference type="Gene3D" id="2.60.40.150">
    <property type="entry name" value="C2 domain"/>
    <property type="match status" value="1"/>
</dbReference>